<gene>
    <name evidence="4" type="ORF">A374_04299</name>
</gene>
<keyword evidence="5" id="KW-1185">Reference proteome</keyword>
<dbReference type="STRING" id="1196324.A374_04299"/>
<feature type="domain" description="BMC circularly permuted" evidence="3">
    <location>
        <begin position="113"/>
        <end position="217"/>
    </location>
</feature>
<dbReference type="InterPro" id="IPR044870">
    <property type="entry name" value="BMC_CP"/>
</dbReference>
<dbReference type="InterPro" id="IPR000249">
    <property type="entry name" value="BMC_dom"/>
</dbReference>
<proteinExistence type="predicted"/>
<dbReference type="GO" id="GO:0005198">
    <property type="term" value="F:structural molecule activity"/>
    <property type="evidence" value="ECO:0007669"/>
    <property type="project" value="InterPro"/>
</dbReference>
<keyword evidence="2" id="KW-1283">Bacterial microcompartment</keyword>
<dbReference type="NCBIfam" id="NF011934">
    <property type="entry name" value="PRK15405.1"/>
    <property type="match status" value="1"/>
</dbReference>
<evidence type="ECO:0000259" key="3">
    <source>
        <dbReference type="PROSITE" id="PS51931"/>
    </source>
</evidence>
<evidence type="ECO:0000256" key="1">
    <source>
        <dbReference type="ARBA" id="ARBA00024322"/>
    </source>
</evidence>
<name>I8AM68_9BACL</name>
<evidence type="ECO:0000313" key="4">
    <source>
        <dbReference type="EMBL" id="EIT86764.1"/>
    </source>
</evidence>
<dbReference type="AlphaFoldDB" id="I8AM68"/>
<dbReference type="PATRIC" id="fig|1196324.3.peg.873"/>
<dbReference type="OrthoDB" id="3283at2"/>
<dbReference type="EMBL" id="AKKV01000020">
    <property type="protein sequence ID" value="EIT86764.1"/>
    <property type="molecule type" value="Genomic_DNA"/>
</dbReference>
<dbReference type="PIRSF" id="PIRSF012290">
    <property type="entry name" value="EutL_PduB"/>
    <property type="match status" value="1"/>
</dbReference>
<accession>I8AM68</accession>
<organism evidence="4 5">
    <name type="scientific">Fictibacillus macauensis ZFHKF-1</name>
    <dbReference type="NCBI Taxonomy" id="1196324"/>
    <lineage>
        <taxon>Bacteria</taxon>
        <taxon>Bacillati</taxon>
        <taxon>Bacillota</taxon>
        <taxon>Bacilli</taxon>
        <taxon>Bacillales</taxon>
        <taxon>Fictibacillaceae</taxon>
        <taxon>Fictibacillus</taxon>
    </lineage>
</organism>
<dbReference type="RefSeq" id="WP_007200959.1">
    <property type="nucleotide sequence ID" value="NZ_AKKV01000020.1"/>
</dbReference>
<dbReference type="PROSITE" id="PS51931">
    <property type="entry name" value="BMC_CP"/>
    <property type="match status" value="2"/>
</dbReference>
<comment type="subcellular location">
    <subcellularLocation>
        <location evidence="1">Bacterial microcompartment</location>
    </subcellularLocation>
</comment>
<dbReference type="InterPro" id="IPR009193">
    <property type="entry name" value="EutL_PduB"/>
</dbReference>
<dbReference type="GO" id="GO:0031469">
    <property type="term" value="C:bacterial microcompartment"/>
    <property type="evidence" value="ECO:0007669"/>
    <property type="project" value="UniProtKB-SubCell"/>
</dbReference>
<dbReference type="Gene3D" id="3.30.70.1710">
    <property type="match status" value="2"/>
</dbReference>
<feature type="domain" description="BMC circularly permuted" evidence="3">
    <location>
        <begin position="1"/>
        <end position="112"/>
    </location>
</feature>
<dbReference type="SMART" id="SM00877">
    <property type="entry name" value="BMC"/>
    <property type="match status" value="2"/>
</dbReference>
<comment type="caution">
    <text evidence="4">The sequence shown here is derived from an EMBL/GenBank/DDBJ whole genome shotgun (WGS) entry which is preliminary data.</text>
</comment>
<sequence length="217" mass="22592">MSLRRIQTDILAVRLIPNADAALCEALHVPSSFKSLGILTTTSDDVGFTALDEATKQANVEVAYAKSFYAGASHASGPLSGEFIGIVAGPTPDEVRSGIDAAIHTIEHEAAFEALDEEGNHALFAHVISRTGSYLSKVAGIAIGQPLAYLIAPPLEAVVGLDYALKAADVQLATFYGPPSETNYGGGLVTGTESACRAAAEAFREAIISIAKSPRSY</sequence>
<protein>
    <submittedName>
        <fullName evidence="4">Ethanolamine utilization protein EutL</fullName>
    </submittedName>
</protein>
<dbReference type="InterPro" id="IPR037233">
    <property type="entry name" value="CcmK-like_sf"/>
</dbReference>
<evidence type="ECO:0000256" key="2">
    <source>
        <dbReference type="ARBA" id="ARBA00024446"/>
    </source>
</evidence>
<dbReference type="Pfam" id="PF00936">
    <property type="entry name" value="BMC"/>
    <property type="match status" value="1"/>
</dbReference>
<dbReference type="InterPro" id="IPR030983">
    <property type="entry name" value="EutL"/>
</dbReference>
<evidence type="ECO:0000313" key="5">
    <source>
        <dbReference type="Proteomes" id="UP000004080"/>
    </source>
</evidence>
<dbReference type="Proteomes" id="UP000004080">
    <property type="component" value="Unassembled WGS sequence"/>
</dbReference>
<reference evidence="4 5" key="1">
    <citation type="journal article" date="2012" name="J. Bacteriol.">
        <title>Genome of Bacillus macauensis ZFHKF-1, a Long-Chain-Forming Bacterium.</title>
        <authorList>
            <person name="Cai L."/>
            <person name="Zhang T."/>
        </authorList>
    </citation>
    <scope>NUCLEOTIDE SEQUENCE [LARGE SCALE GENOMIC DNA]</scope>
    <source>
        <strain evidence="4 5">ZFHKF-1</strain>
    </source>
</reference>
<dbReference type="NCBIfam" id="TIGR04502">
    <property type="entry name" value="microcomp_EutL"/>
    <property type="match status" value="1"/>
</dbReference>
<dbReference type="SUPFAM" id="SSF143414">
    <property type="entry name" value="CcmK-like"/>
    <property type="match status" value="1"/>
</dbReference>
<dbReference type="eggNOG" id="COG4816">
    <property type="taxonomic scope" value="Bacteria"/>
</dbReference>